<accession>A0ABW8WPK2</accession>
<keyword evidence="2" id="KW-1185">Reference proteome</keyword>
<evidence type="ECO:0000313" key="1">
    <source>
        <dbReference type="EMBL" id="MFL9462866.1"/>
    </source>
</evidence>
<evidence type="ECO:0000313" key="2">
    <source>
        <dbReference type="Proteomes" id="UP001628874"/>
    </source>
</evidence>
<sequence>MNRYNIKNKISQTRLLLPTLLSQYHLTNIGDRSSNFWMGC</sequence>
<organism evidence="1 2">
    <name type="scientific">Scytonema tolypothrichoides VB-61278_2</name>
    <dbReference type="NCBI Taxonomy" id="3232314"/>
    <lineage>
        <taxon>Bacteria</taxon>
        <taxon>Bacillati</taxon>
        <taxon>Cyanobacteriota</taxon>
        <taxon>Cyanophyceae</taxon>
        <taxon>Nostocales</taxon>
        <taxon>Scytonemataceae</taxon>
        <taxon>Scytonema</taxon>
    </lineage>
</organism>
<evidence type="ECO:0008006" key="3">
    <source>
        <dbReference type="Google" id="ProtNLM"/>
    </source>
</evidence>
<dbReference type="EMBL" id="JBFQGM010000007">
    <property type="protein sequence ID" value="MFL9462866.1"/>
    <property type="molecule type" value="Genomic_DNA"/>
</dbReference>
<name>A0ABW8WPK2_9CYAN</name>
<gene>
    <name evidence="1" type="ORF">AB0759_19845</name>
</gene>
<dbReference type="Proteomes" id="UP001628874">
    <property type="component" value="Unassembled WGS sequence"/>
</dbReference>
<dbReference type="RefSeq" id="WP_272899742.1">
    <property type="nucleotide sequence ID" value="NZ_JBFQGM010000007.1"/>
</dbReference>
<proteinExistence type="predicted"/>
<protein>
    <recommendedName>
        <fullName evidence="3">Transposase</fullName>
    </recommendedName>
</protein>
<comment type="caution">
    <text evidence="1">The sequence shown here is derived from an EMBL/GenBank/DDBJ whole genome shotgun (WGS) entry which is preliminary data.</text>
</comment>
<reference evidence="1 2" key="1">
    <citation type="submission" date="2024-07" db="EMBL/GenBank/DDBJ databases">
        <authorList>
            <person name="Tripathy S."/>
        </authorList>
    </citation>
    <scope>NUCLEOTIDE SEQUENCE [LARGE SCALE GENOMIC DNA]</scope>
    <source>
        <strain evidence="1 2">VB-61278_2</strain>
    </source>
</reference>